<dbReference type="GO" id="GO:0005634">
    <property type="term" value="C:nucleus"/>
    <property type="evidence" value="ECO:0007669"/>
    <property type="project" value="UniProtKB-SubCell"/>
</dbReference>
<dbReference type="SUPFAM" id="SSF47459">
    <property type="entry name" value="HLH, helix-loop-helix DNA-binding domain"/>
    <property type="match status" value="1"/>
</dbReference>
<dbReference type="GO" id="GO:0005737">
    <property type="term" value="C:cytoplasm"/>
    <property type="evidence" value="ECO:0007669"/>
    <property type="project" value="EnsemblFungi"/>
</dbReference>
<feature type="compositionally biased region" description="Low complexity" evidence="6">
    <location>
        <begin position="7"/>
        <end position="16"/>
    </location>
</feature>
<dbReference type="GO" id="GO:0071400">
    <property type="term" value="P:cellular response to oleic acid"/>
    <property type="evidence" value="ECO:0007669"/>
    <property type="project" value="EnsemblFungi"/>
</dbReference>
<keyword evidence="4" id="KW-0804">Transcription</keyword>
<dbReference type="GO" id="GO:0000978">
    <property type="term" value="F:RNA polymerase II cis-regulatory region sequence-specific DNA binding"/>
    <property type="evidence" value="ECO:0007669"/>
    <property type="project" value="TreeGrafter"/>
</dbReference>
<evidence type="ECO:0000259" key="7">
    <source>
        <dbReference type="PROSITE" id="PS50888"/>
    </source>
</evidence>
<dbReference type="GeneID" id="14496744"/>
<dbReference type="HOGENOM" id="CLU_115506_0_0_1"/>
<dbReference type="EMBL" id="HE806321">
    <property type="protein sequence ID" value="CCH61635.1"/>
    <property type="molecule type" value="Genomic_DNA"/>
</dbReference>
<dbReference type="KEGG" id="tbl:TBLA_0F00910"/>
<dbReference type="GO" id="GO:0005667">
    <property type="term" value="C:transcription regulator complex"/>
    <property type="evidence" value="ECO:0007669"/>
    <property type="project" value="EnsemblFungi"/>
</dbReference>
<proteinExistence type="predicted"/>
<evidence type="ECO:0000256" key="6">
    <source>
        <dbReference type="SAM" id="MobiDB-lite"/>
    </source>
</evidence>
<dbReference type="RefSeq" id="XP_004181154.1">
    <property type="nucleotide sequence ID" value="XM_004181106.1"/>
</dbReference>
<dbReference type="OMA" id="QNQVDTQ"/>
<gene>
    <name evidence="8" type="primary">TBLA0F00910</name>
    <name evidence="8" type="ORF">TBLA_0F00910</name>
</gene>
<dbReference type="SMART" id="SM00353">
    <property type="entry name" value="HLH"/>
    <property type="match status" value="1"/>
</dbReference>
<keyword evidence="3" id="KW-0238">DNA-binding</keyword>
<feature type="region of interest" description="Disordered" evidence="6">
    <location>
        <begin position="1"/>
        <end position="25"/>
    </location>
</feature>
<dbReference type="eggNOG" id="ENOG502S1F7">
    <property type="taxonomic scope" value="Eukaryota"/>
</dbReference>
<accession>I2H5I3</accession>
<dbReference type="GO" id="GO:0016559">
    <property type="term" value="P:peroxisome fission"/>
    <property type="evidence" value="ECO:0007669"/>
    <property type="project" value="EnsemblFungi"/>
</dbReference>
<reference evidence="8 9" key="1">
    <citation type="journal article" date="2011" name="Proc. Natl. Acad. Sci. U.S.A.">
        <title>Evolutionary erosion of yeast sex chromosomes by mating-type switching accidents.</title>
        <authorList>
            <person name="Gordon J.L."/>
            <person name="Armisen D."/>
            <person name="Proux-Wera E."/>
            <person name="Oheigeartaigh S.S."/>
            <person name="Byrne K.P."/>
            <person name="Wolfe K.H."/>
        </authorList>
    </citation>
    <scope>NUCLEOTIDE SEQUENCE [LARGE SCALE GENOMIC DNA]</scope>
    <source>
        <strain evidence="9">ATCC 34711 / CBS 6284 / DSM 70876 / NBRC 10599 / NRRL Y-10934 / UCD 77-7</strain>
    </source>
</reference>
<dbReference type="OrthoDB" id="690068at2759"/>
<dbReference type="PROSITE" id="PS50888">
    <property type="entry name" value="BHLH"/>
    <property type="match status" value="1"/>
</dbReference>
<keyword evidence="2" id="KW-0805">Transcription regulation</keyword>
<dbReference type="InParanoid" id="I2H5I3"/>
<dbReference type="GO" id="GO:0045944">
    <property type="term" value="P:positive regulation of transcription by RNA polymerase II"/>
    <property type="evidence" value="ECO:0007669"/>
    <property type="project" value="EnsemblFungi"/>
</dbReference>
<dbReference type="GO" id="GO:0031930">
    <property type="term" value="P:mitochondria-nucleus signaling pathway"/>
    <property type="evidence" value="ECO:0007669"/>
    <property type="project" value="EnsemblFungi"/>
</dbReference>
<feature type="domain" description="BHLH" evidence="7">
    <location>
        <begin position="11"/>
        <end position="107"/>
    </location>
</feature>
<evidence type="ECO:0000256" key="5">
    <source>
        <dbReference type="ARBA" id="ARBA00023242"/>
    </source>
</evidence>
<sequence>MASVPNSISSATSTSTNRVDRQRRDNINSKIQELLTLIPSDFFQEYYKNNSISNASGTSNNNINPTESNCSLQDDNLNIKLKGTGTKDGKPNKGQILTQAVEYITYLQNEVDKKNRAEIDLMLKIQELSKKTGIIINDINLENTSAEIMLAKIGVGPLSESDANSGSNNKNTTYLAGGETKAEYGGYGTYSNP</sequence>
<dbReference type="InterPro" id="IPR036638">
    <property type="entry name" value="HLH_DNA-bd_sf"/>
</dbReference>
<dbReference type="AlphaFoldDB" id="I2H5I3"/>
<dbReference type="Gene3D" id="4.10.280.10">
    <property type="entry name" value="Helix-loop-helix DNA-binding domain"/>
    <property type="match status" value="1"/>
</dbReference>
<evidence type="ECO:0000313" key="8">
    <source>
        <dbReference type="EMBL" id="CCH61635.1"/>
    </source>
</evidence>
<keyword evidence="9" id="KW-1185">Reference proteome</keyword>
<dbReference type="PANTHER" id="PTHR45776:SF2">
    <property type="entry name" value="MIP04163P"/>
    <property type="match status" value="1"/>
</dbReference>
<comment type="subcellular location">
    <subcellularLocation>
        <location evidence="1">Nucleus</location>
    </subcellularLocation>
</comment>
<dbReference type="InterPro" id="IPR011598">
    <property type="entry name" value="bHLH_dom"/>
</dbReference>
<dbReference type="STRING" id="1071380.I2H5I3"/>
<organism evidence="8 9">
    <name type="scientific">Henningerozyma blattae (strain ATCC 34711 / CBS 6284 / DSM 70876 / NBRC 10599 / NRRL Y-10934 / UCD 77-7)</name>
    <name type="common">Yeast</name>
    <name type="synonym">Tetrapisispora blattae</name>
    <dbReference type="NCBI Taxonomy" id="1071380"/>
    <lineage>
        <taxon>Eukaryota</taxon>
        <taxon>Fungi</taxon>
        <taxon>Dikarya</taxon>
        <taxon>Ascomycota</taxon>
        <taxon>Saccharomycotina</taxon>
        <taxon>Saccharomycetes</taxon>
        <taxon>Saccharomycetales</taxon>
        <taxon>Saccharomycetaceae</taxon>
        <taxon>Henningerozyma</taxon>
    </lineage>
</organism>
<evidence type="ECO:0000313" key="9">
    <source>
        <dbReference type="Proteomes" id="UP000002866"/>
    </source>
</evidence>
<dbReference type="GO" id="GO:0046983">
    <property type="term" value="F:protein dimerization activity"/>
    <property type="evidence" value="ECO:0007669"/>
    <property type="project" value="InterPro"/>
</dbReference>
<evidence type="ECO:0000256" key="1">
    <source>
        <dbReference type="ARBA" id="ARBA00004123"/>
    </source>
</evidence>
<protein>
    <recommendedName>
        <fullName evidence="7">BHLH domain-containing protein</fullName>
    </recommendedName>
</protein>
<name>I2H5I3_HENB6</name>
<dbReference type="FunCoup" id="I2H5I3">
    <property type="interactions" value="360"/>
</dbReference>
<evidence type="ECO:0000256" key="4">
    <source>
        <dbReference type="ARBA" id="ARBA00023163"/>
    </source>
</evidence>
<evidence type="ECO:0000256" key="3">
    <source>
        <dbReference type="ARBA" id="ARBA00023125"/>
    </source>
</evidence>
<dbReference type="Proteomes" id="UP000002866">
    <property type="component" value="Chromosome 6"/>
</dbReference>
<evidence type="ECO:0000256" key="2">
    <source>
        <dbReference type="ARBA" id="ARBA00023015"/>
    </source>
</evidence>
<keyword evidence="5" id="KW-0539">Nucleus</keyword>
<dbReference type="Pfam" id="PF00010">
    <property type="entry name" value="HLH"/>
    <property type="match status" value="1"/>
</dbReference>
<dbReference type="PANTHER" id="PTHR45776">
    <property type="entry name" value="MIP04163P"/>
    <property type="match status" value="1"/>
</dbReference>
<dbReference type="CDD" id="cd11387">
    <property type="entry name" value="bHLHzip_USF_MITF"/>
    <property type="match status" value="1"/>
</dbReference>
<dbReference type="GO" id="GO:0000981">
    <property type="term" value="F:DNA-binding transcription factor activity, RNA polymerase II-specific"/>
    <property type="evidence" value="ECO:0007669"/>
    <property type="project" value="EnsemblFungi"/>
</dbReference>